<evidence type="ECO:0000313" key="3">
    <source>
        <dbReference type="Proteomes" id="UP001427805"/>
    </source>
</evidence>
<dbReference type="Gene3D" id="3.40.50.10610">
    <property type="entry name" value="ABC-type transport auxiliary lipoprotein component"/>
    <property type="match status" value="1"/>
</dbReference>
<feature type="domain" description="ABC-type transport auxiliary lipoprotein component" evidence="1">
    <location>
        <begin position="48"/>
        <end position="196"/>
    </location>
</feature>
<reference evidence="2 3" key="1">
    <citation type="submission" date="2024-05" db="EMBL/GenBank/DDBJ databases">
        <title>Sphingomonas sp. HF-S3 16S ribosomal RNA gene Genome sequencing and assembly.</title>
        <authorList>
            <person name="Lee H."/>
        </authorList>
    </citation>
    <scope>NUCLEOTIDE SEQUENCE [LARGE SCALE GENOMIC DNA]</scope>
    <source>
        <strain evidence="2 3">HF-S3</strain>
    </source>
</reference>
<dbReference type="SUPFAM" id="SSF159594">
    <property type="entry name" value="XCC0632-like"/>
    <property type="match status" value="1"/>
</dbReference>
<protein>
    <submittedName>
        <fullName evidence="2">ABC-type transport auxiliary lipoprotein family protein</fullName>
    </submittedName>
</protein>
<name>A0ABV0B2U9_9SPHN</name>
<dbReference type="Proteomes" id="UP001427805">
    <property type="component" value="Unassembled WGS sequence"/>
</dbReference>
<gene>
    <name evidence="2" type="ORF">TPR58_02025</name>
</gene>
<keyword evidence="2" id="KW-0449">Lipoprotein</keyword>
<dbReference type="InterPro" id="IPR005586">
    <property type="entry name" value="ABC_trans_aux"/>
</dbReference>
<dbReference type="RefSeq" id="WP_346244927.1">
    <property type="nucleotide sequence ID" value="NZ_JBDIZK010000001.1"/>
</dbReference>
<dbReference type="Pfam" id="PF03886">
    <property type="entry name" value="ABC_trans_aux"/>
    <property type="match status" value="1"/>
</dbReference>
<dbReference type="EMBL" id="JBDIZK010000001">
    <property type="protein sequence ID" value="MEN3745929.1"/>
    <property type="molecule type" value="Genomic_DNA"/>
</dbReference>
<evidence type="ECO:0000313" key="2">
    <source>
        <dbReference type="EMBL" id="MEN3745929.1"/>
    </source>
</evidence>
<keyword evidence="3" id="KW-1185">Reference proteome</keyword>
<organism evidence="2 3">
    <name type="scientific">Sphingomonas rustica</name>
    <dbReference type="NCBI Taxonomy" id="3103142"/>
    <lineage>
        <taxon>Bacteria</taxon>
        <taxon>Pseudomonadati</taxon>
        <taxon>Pseudomonadota</taxon>
        <taxon>Alphaproteobacteria</taxon>
        <taxon>Sphingomonadales</taxon>
        <taxon>Sphingomonadaceae</taxon>
        <taxon>Sphingomonas</taxon>
    </lineage>
</organism>
<evidence type="ECO:0000259" key="1">
    <source>
        <dbReference type="Pfam" id="PF03886"/>
    </source>
</evidence>
<comment type="caution">
    <text evidence="2">The sequence shown here is derived from an EMBL/GenBank/DDBJ whole genome shotgun (WGS) entry which is preliminary data.</text>
</comment>
<proteinExistence type="predicted"/>
<sequence>MTMSARQFALPLMLSLALPLGGCISIGGGKPPASLMSLESSESLAVGQVQNSGKSSTITIGVPMVPQALATNRVPVTSGGTAIAYVKDAAWVEGPSRLFARLLADTVTARTGRVVLSSRQSQADPGAQLTGELRMFGIDEPTGDAVVVYDAVLSRQDGGVFEKQRFEARVPVGTVDATTVGPALNSAANQVASKVADWVGR</sequence>
<accession>A0ABV0B2U9</accession>